<comment type="caution">
    <text evidence="2">The sequence shown here is derived from an EMBL/GenBank/DDBJ whole genome shotgun (WGS) entry which is preliminary data.</text>
</comment>
<feature type="region of interest" description="Disordered" evidence="1">
    <location>
        <begin position="1"/>
        <end position="56"/>
    </location>
</feature>
<evidence type="ECO:0000313" key="3">
    <source>
        <dbReference type="Proteomes" id="UP000806378"/>
    </source>
</evidence>
<protein>
    <submittedName>
        <fullName evidence="2">Uncharacterized protein</fullName>
    </submittedName>
</protein>
<reference evidence="2" key="1">
    <citation type="submission" date="2020-05" db="EMBL/GenBank/DDBJ databases">
        <title>WGS assembly of Corymbia citriodora subspecies variegata.</title>
        <authorList>
            <person name="Barry K."/>
            <person name="Hundley H."/>
            <person name="Shu S."/>
            <person name="Jenkins J."/>
            <person name="Grimwood J."/>
            <person name="Baten A."/>
        </authorList>
    </citation>
    <scope>NUCLEOTIDE SEQUENCE</scope>
    <source>
        <strain evidence="2">CV2-018</strain>
    </source>
</reference>
<keyword evidence="3" id="KW-1185">Reference proteome</keyword>
<organism evidence="2 3">
    <name type="scientific">Corymbia citriodora subsp. variegata</name>
    <dbReference type="NCBI Taxonomy" id="360336"/>
    <lineage>
        <taxon>Eukaryota</taxon>
        <taxon>Viridiplantae</taxon>
        <taxon>Streptophyta</taxon>
        <taxon>Embryophyta</taxon>
        <taxon>Tracheophyta</taxon>
        <taxon>Spermatophyta</taxon>
        <taxon>Magnoliopsida</taxon>
        <taxon>eudicotyledons</taxon>
        <taxon>Gunneridae</taxon>
        <taxon>Pentapetalae</taxon>
        <taxon>rosids</taxon>
        <taxon>malvids</taxon>
        <taxon>Myrtales</taxon>
        <taxon>Myrtaceae</taxon>
        <taxon>Myrtoideae</taxon>
        <taxon>Eucalypteae</taxon>
        <taxon>Corymbia</taxon>
    </lineage>
</organism>
<dbReference type="Gramene" id="rna-gnl|WGS:JABURB|Cocit.L5753.1">
    <property type="protein sequence ID" value="cds-KAF7850207.1"/>
    <property type="gene ID" value="gene-BT93_L5753"/>
</dbReference>
<name>A0A8T0CRD3_CORYI</name>
<evidence type="ECO:0000313" key="2">
    <source>
        <dbReference type="EMBL" id="KAF7850207.1"/>
    </source>
</evidence>
<feature type="compositionally biased region" description="Acidic residues" evidence="1">
    <location>
        <begin position="1"/>
        <end position="10"/>
    </location>
</feature>
<evidence type="ECO:0000256" key="1">
    <source>
        <dbReference type="SAM" id="MobiDB-lite"/>
    </source>
</evidence>
<dbReference type="EMBL" id="MU089636">
    <property type="protein sequence ID" value="KAF7850207.1"/>
    <property type="molecule type" value="Genomic_DNA"/>
</dbReference>
<dbReference type="AlphaFoldDB" id="A0A8T0CRD3"/>
<proteinExistence type="predicted"/>
<accession>A0A8T0CRD3</accession>
<dbReference type="Proteomes" id="UP000806378">
    <property type="component" value="Unassembled WGS sequence"/>
</dbReference>
<gene>
    <name evidence="2" type="ORF">BT93_L5753</name>
</gene>
<sequence>MTDDVNDVDNNEVSLCEMPILDPQRRKGKGISYGRLKSSSEKKKKKSKKGTPPMLTESRELVVQVTHDETYVLDYSRNSNQTQNAFCPSNIGGPIIQAPYIMPPGIMNNFSSFTSQMQPSYIMPHGNMNGFPSFNSQMQTPYIMPPGIMNGFSPFTSQMLEYHNRSYGNILSQENGRVLANPIRINDVNFLRKSIMQGLIMPK</sequence>
<dbReference type="OrthoDB" id="1715878at2759"/>